<reference evidence="7" key="2">
    <citation type="submission" date="2020-11" db="EMBL/GenBank/DDBJ databases">
        <authorList>
            <person name="McCartney M.A."/>
            <person name="Auch B."/>
            <person name="Kono T."/>
            <person name="Mallez S."/>
            <person name="Becker A."/>
            <person name="Gohl D.M."/>
            <person name="Silverstein K.A.T."/>
            <person name="Koren S."/>
            <person name="Bechman K.B."/>
            <person name="Herman A."/>
            <person name="Abrahante J.E."/>
            <person name="Garbe J."/>
        </authorList>
    </citation>
    <scope>NUCLEOTIDE SEQUENCE</scope>
    <source>
        <strain evidence="7">Duluth1</strain>
        <tissue evidence="7">Whole animal</tissue>
    </source>
</reference>
<evidence type="ECO:0000256" key="4">
    <source>
        <dbReference type="ARBA" id="ARBA00023098"/>
    </source>
</evidence>
<dbReference type="PANTHER" id="PTHR24139:SF34">
    <property type="entry name" value="85_88 KDA CALCIUM-INDEPENDENT PHOSPHOLIPASE A2"/>
    <property type="match status" value="1"/>
</dbReference>
<name>A0A9D4LNJ9_DREPO</name>
<gene>
    <name evidence="7" type="ORF">DPMN_023791</name>
</gene>
<accession>A0A9D4LNJ9</accession>
<dbReference type="PROSITE" id="PS51635">
    <property type="entry name" value="PNPLA"/>
    <property type="match status" value="1"/>
</dbReference>
<evidence type="ECO:0000256" key="1">
    <source>
        <dbReference type="ARBA" id="ARBA00022737"/>
    </source>
</evidence>
<evidence type="ECO:0000313" key="8">
    <source>
        <dbReference type="Proteomes" id="UP000828390"/>
    </source>
</evidence>
<protein>
    <recommendedName>
        <fullName evidence="6">PNPLA domain-containing protein</fullName>
    </recommendedName>
</protein>
<sequence length="69" mass="8119">MKKSHLKCMLNSETYIWEVARSTSAAPTYFHPYKQFYDGGIMSNNPTLDMLEEIQEYYSRTSVRTVCKQ</sequence>
<dbReference type="Pfam" id="PF01734">
    <property type="entry name" value="Patatin"/>
    <property type="match status" value="1"/>
</dbReference>
<feature type="short sequence motif" description="DGA/G" evidence="5">
    <location>
        <begin position="38"/>
        <end position="40"/>
    </location>
</feature>
<evidence type="ECO:0000313" key="7">
    <source>
        <dbReference type="EMBL" id="KAH3860868.1"/>
    </source>
</evidence>
<dbReference type="InterPro" id="IPR016035">
    <property type="entry name" value="Acyl_Trfase/lysoPLipase"/>
</dbReference>
<evidence type="ECO:0000256" key="5">
    <source>
        <dbReference type="PROSITE-ProRule" id="PRU01161"/>
    </source>
</evidence>
<feature type="domain" description="PNPLA" evidence="6">
    <location>
        <begin position="1"/>
        <end position="51"/>
    </location>
</feature>
<comment type="caution">
    <text evidence="7">The sequence shown here is derived from an EMBL/GenBank/DDBJ whole genome shotgun (WGS) entry which is preliminary data.</text>
</comment>
<dbReference type="InterPro" id="IPR047148">
    <property type="entry name" value="PLPL9"/>
</dbReference>
<dbReference type="Gene3D" id="3.40.1090.10">
    <property type="entry name" value="Cytosolic phospholipase A2 catalytic domain"/>
    <property type="match status" value="1"/>
</dbReference>
<evidence type="ECO:0000256" key="2">
    <source>
        <dbReference type="ARBA" id="ARBA00022801"/>
    </source>
</evidence>
<reference evidence="7" key="1">
    <citation type="journal article" date="2019" name="bioRxiv">
        <title>The Genome of the Zebra Mussel, Dreissena polymorpha: A Resource for Invasive Species Research.</title>
        <authorList>
            <person name="McCartney M.A."/>
            <person name="Auch B."/>
            <person name="Kono T."/>
            <person name="Mallez S."/>
            <person name="Zhang Y."/>
            <person name="Obille A."/>
            <person name="Becker A."/>
            <person name="Abrahante J.E."/>
            <person name="Garbe J."/>
            <person name="Badalamenti J.P."/>
            <person name="Herman A."/>
            <person name="Mangelson H."/>
            <person name="Liachko I."/>
            <person name="Sullivan S."/>
            <person name="Sone E.D."/>
            <person name="Koren S."/>
            <person name="Silverstein K.A.T."/>
            <person name="Beckman K.B."/>
            <person name="Gohl D.M."/>
        </authorList>
    </citation>
    <scope>NUCLEOTIDE SEQUENCE</scope>
    <source>
        <strain evidence="7">Duluth1</strain>
        <tissue evidence="7">Whole animal</tissue>
    </source>
</reference>
<dbReference type="Proteomes" id="UP000828390">
    <property type="component" value="Unassembled WGS sequence"/>
</dbReference>
<keyword evidence="8" id="KW-1185">Reference proteome</keyword>
<dbReference type="PANTHER" id="PTHR24139">
    <property type="entry name" value="CALCIUM-INDEPENDENT PHOSPHOLIPASE A2"/>
    <property type="match status" value="1"/>
</dbReference>
<comment type="caution">
    <text evidence="5">Lacks conserved residue(s) required for the propagation of feature annotation.</text>
</comment>
<keyword evidence="1" id="KW-0677">Repeat</keyword>
<proteinExistence type="predicted"/>
<keyword evidence="2" id="KW-0378">Hydrolase</keyword>
<dbReference type="GO" id="GO:0052816">
    <property type="term" value="F:long-chain fatty acyl-CoA hydrolase activity"/>
    <property type="evidence" value="ECO:0007669"/>
    <property type="project" value="TreeGrafter"/>
</dbReference>
<dbReference type="GO" id="GO:0047499">
    <property type="term" value="F:calcium-independent phospholipase A2 activity"/>
    <property type="evidence" value="ECO:0007669"/>
    <property type="project" value="InterPro"/>
</dbReference>
<dbReference type="SUPFAM" id="SSF52151">
    <property type="entry name" value="FabD/lysophospholipase-like"/>
    <property type="match status" value="1"/>
</dbReference>
<evidence type="ECO:0000256" key="3">
    <source>
        <dbReference type="ARBA" id="ARBA00023043"/>
    </source>
</evidence>
<organism evidence="7 8">
    <name type="scientific">Dreissena polymorpha</name>
    <name type="common">Zebra mussel</name>
    <name type="synonym">Mytilus polymorpha</name>
    <dbReference type="NCBI Taxonomy" id="45954"/>
    <lineage>
        <taxon>Eukaryota</taxon>
        <taxon>Metazoa</taxon>
        <taxon>Spiralia</taxon>
        <taxon>Lophotrochozoa</taxon>
        <taxon>Mollusca</taxon>
        <taxon>Bivalvia</taxon>
        <taxon>Autobranchia</taxon>
        <taxon>Heteroconchia</taxon>
        <taxon>Euheterodonta</taxon>
        <taxon>Imparidentia</taxon>
        <taxon>Neoheterodontei</taxon>
        <taxon>Myida</taxon>
        <taxon>Dreissenoidea</taxon>
        <taxon>Dreissenidae</taxon>
        <taxon>Dreissena</taxon>
    </lineage>
</organism>
<evidence type="ECO:0000259" key="6">
    <source>
        <dbReference type="PROSITE" id="PS51635"/>
    </source>
</evidence>
<keyword evidence="4" id="KW-0443">Lipid metabolism</keyword>
<dbReference type="AlphaFoldDB" id="A0A9D4LNJ9"/>
<dbReference type="GO" id="GO:2000304">
    <property type="term" value="P:positive regulation of ceramide biosynthetic process"/>
    <property type="evidence" value="ECO:0007669"/>
    <property type="project" value="TreeGrafter"/>
</dbReference>
<dbReference type="GO" id="GO:0006629">
    <property type="term" value="P:lipid metabolic process"/>
    <property type="evidence" value="ECO:0007669"/>
    <property type="project" value="UniProtKB-KW"/>
</dbReference>
<dbReference type="GO" id="GO:0005739">
    <property type="term" value="C:mitochondrion"/>
    <property type="evidence" value="ECO:0007669"/>
    <property type="project" value="TreeGrafter"/>
</dbReference>
<dbReference type="EMBL" id="JAIWYP010000002">
    <property type="protein sequence ID" value="KAH3860868.1"/>
    <property type="molecule type" value="Genomic_DNA"/>
</dbReference>
<dbReference type="InterPro" id="IPR002641">
    <property type="entry name" value="PNPLA_dom"/>
</dbReference>
<keyword evidence="3" id="KW-0040">ANK repeat</keyword>